<keyword evidence="3" id="KW-1185">Reference proteome</keyword>
<feature type="domain" description="PilZ" evidence="1">
    <location>
        <begin position="111"/>
        <end position="185"/>
    </location>
</feature>
<dbReference type="GO" id="GO:0035438">
    <property type="term" value="F:cyclic-di-GMP binding"/>
    <property type="evidence" value="ECO:0007669"/>
    <property type="project" value="InterPro"/>
</dbReference>
<dbReference type="Pfam" id="PF07238">
    <property type="entry name" value="PilZ"/>
    <property type="match status" value="1"/>
</dbReference>
<organism evidence="2 3">
    <name type="scientific">Caldichromatium japonicum</name>
    <dbReference type="NCBI Taxonomy" id="2699430"/>
    <lineage>
        <taxon>Bacteria</taxon>
        <taxon>Pseudomonadati</taxon>
        <taxon>Pseudomonadota</taxon>
        <taxon>Gammaproteobacteria</taxon>
        <taxon>Chromatiales</taxon>
        <taxon>Chromatiaceae</taxon>
        <taxon>Caldichromatium</taxon>
    </lineage>
</organism>
<sequence>MVNDERDQCTSPTEEANRRRYFRIDDRIGLRLKPINLIEADRLIETLETRSSRAGLVNDLKAIRELHLPDRRALEYKFPTVATYIKVIENQLDALAQALSDSEGFPDTADIEVNLSAQGLSCFWPEALPVNSRAEIKLTLFPERIYVQALVRVLRCDPIDADRYQIALDFVHLRDADREAIIRHVCRLQRQQLQAKAEEAFEERMLQKEQAQKKGGV</sequence>
<accession>A0A6G7V9X5</accession>
<dbReference type="Proteomes" id="UP000502699">
    <property type="component" value="Chromosome"/>
</dbReference>
<protein>
    <submittedName>
        <fullName evidence="2">PilZ domain-containing protein</fullName>
    </submittedName>
</protein>
<dbReference type="RefSeq" id="WP_166269261.1">
    <property type="nucleotide sequence ID" value="NZ_CP048029.1"/>
</dbReference>
<proteinExistence type="predicted"/>
<gene>
    <name evidence="2" type="ORF">GWK36_00865</name>
</gene>
<dbReference type="AlphaFoldDB" id="A0A6G7V9X5"/>
<evidence type="ECO:0000313" key="3">
    <source>
        <dbReference type="Proteomes" id="UP000502699"/>
    </source>
</evidence>
<reference evidence="3" key="1">
    <citation type="submission" date="2020-01" db="EMBL/GenBank/DDBJ databases">
        <title>Caldichromatium gen. nov., sp. nov., a thermophilic purple sulfur bacterium member of the family Chromatiaceae isolated from Nakabusa hot spring, Japan.</title>
        <authorList>
            <person name="Saini M.K."/>
            <person name="Hanada S."/>
            <person name="Tank M."/>
        </authorList>
    </citation>
    <scope>NUCLEOTIDE SEQUENCE [LARGE SCALE GENOMIC DNA]</scope>
    <source>
        <strain evidence="3">No.7</strain>
    </source>
</reference>
<dbReference type="KEGG" id="cjap:GWK36_00865"/>
<evidence type="ECO:0000259" key="1">
    <source>
        <dbReference type="Pfam" id="PF07238"/>
    </source>
</evidence>
<dbReference type="EMBL" id="CP048029">
    <property type="protein sequence ID" value="QIK36784.1"/>
    <property type="molecule type" value="Genomic_DNA"/>
</dbReference>
<evidence type="ECO:0000313" key="2">
    <source>
        <dbReference type="EMBL" id="QIK36784.1"/>
    </source>
</evidence>
<name>A0A6G7V9X5_9GAMM</name>
<dbReference type="InterPro" id="IPR009875">
    <property type="entry name" value="PilZ_domain"/>
</dbReference>